<sequence length="38" mass="4285">MVSRWLISSRSLVYQCVLVCGLCDLCYQAVILSCDCIK</sequence>
<protein>
    <submittedName>
        <fullName evidence="1">Uncharacterized protein</fullName>
    </submittedName>
</protein>
<dbReference type="EnsemblPlants" id="TuG1812G0100003433.01.T01">
    <property type="protein sequence ID" value="TuG1812G0100003433.01.T01.cds287623"/>
    <property type="gene ID" value="TuG1812G0100003433.01"/>
</dbReference>
<proteinExistence type="predicted"/>
<dbReference type="Gramene" id="TuG1812G0100003433.01.T01">
    <property type="protein sequence ID" value="TuG1812G0100003433.01.T01.cds287623"/>
    <property type="gene ID" value="TuG1812G0100003433.01"/>
</dbReference>
<evidence type="ECO:0000313" key="1">
    <source>
        <dbReference type="EnsemblPlants" id="TuG1812G0100003433.01.T01.cds287623"/>
    </source>
</evidence>
<dbReference type="Proteomes" id="UP000015106">
    <property type="component" value="Chromosome 1"/>
</dbReference>
<reference evidence="1" key="3">
    <citation type="submission" date="2022-06" db="UniProtKB">
        <authorList>
            <consortium name="EnsemblPlants"/>
        </authorList>
    </citation>
    <scope>IDENTIFICATION</scope>
</reference>
<reference evidence="1" key="2">
    <citation type="submission" date="2018-03" db="EMBL/GenBank/DDBJ databases">
        <title>The Triticum urartu genome reveals the dynamic nature of wheat genome evolution.</title>
        <authorList>
            <person name="Ling H."/>
            <person name="Ma B."/>
            <person name="Shi X."/>
            <person name="Liu H."/>
            <person name="Dong L."/>
            <person name="Sun H."/>
            <person name="Cao Y."/>
            <person name="Gao Q."/>
            <person name="Zheng S."/>
            <person name="Li Y."/>
            <person name="Yu Y."/>
            <person name="Du H."/>
            <person name="Qi M."/>
            <person name="Li Y."/>
            <person name="Yu H."/>
            <person name="Cui Y."/>
            <person name="Wang N."/>
            <person name="Chen C."/>
            <person name="Wu H."/>
            <person name="Zhao Y."/>
            <person name="Zhang J."/>
            <person name="Li Y."/>
            <person name="Zhou W."/>
            <person name="Zhang B."/>
            <person name="Hu W."/>
            <person name="Eijk M."/>
            <person name="Tang J."/>
            <person name="Witsenboer H."/>
            <person name="Zhao S."/>
            <person name="Li Z."/>
            <person name="Zhang A."/>
            <person name="Wang D."/>
            <person name="Liang C."/>
        </authorList>
    </citation>
    <scope>NUCLEOTIDE SEQUENCE [LARGE SCALE GENOMIC DNA]</scope>
    <source>
        <strain evidence="1">cv. G1812</strain>
    </source>
</reference>
<accession>A0A8R7P681</accession>
<name>A0A8R7P681_TRIUA</name>
<reference evidence="2" key="1">
    <citation type="journal article" date="2013" name="Nature">
        <title>Draft genome of the wheat A-genome progenitor Triticum urartu.</title>
        <authorList>
            <person name="Ling H.Q."/>
            <person name="Zhao S."/>
            <person name="Liu D."/>
            <person name="Wang J."/>
            <person name="Sun H."/>
            <person name="Zhang C."/>
            <person name="Fan H."/>
            <person name="Li D."/>
            <person name="Dong L."/>
            <person name="Tao Y."/>
            <person name="Gao C."/>
            <person name="Wu H."/>
            <person name="Li Y."/>
            <person name="Cui Y."/>
            <person name="Guo X."/>
            <person name="Zheng S."/>
            <person name="Wang B."/>
            <person name="Yu K."/>
            <person name="Liang Q."/>
            <person name="Yang W."/>
            <person name="Lou X."/>
            <person name="Chen J."/>
            <person name="Feng M."/>
            <person name="Jian J."/>
            <person name="Zhang X."/>
            <person name="Luo G."/>
            <person name="Jiang Y."/>
            <person name="Liu J."/>
            <person name="Wang Z."/>
            <person name="Sha Y."/>
            <person name="Zhang B."/>
            <person name="Wu H."/>
            <person name="Tang D."/>
            <person name="Shen Q."/>
            <person name="Xue P."/>
            <person name="Zou S."/>
            <person name="Wang X."/>
            <person name="Liu X."/>
            <person name="Wang F."/>
            <person name="Yang Y."/>
            <person name="An X."/>
            <person name="Dong Z."/>
            <person name="Zhang K."/>
            <person name="Zhang X."/>
            <person name="Luo M.C."/>
            <person name="Dvorak J."/>
            <person name="Tong Y."/>
            <person name="Wang J."/>
            <person name="Yang H."/>
            <person name="Li Z."/>
            <person name="Wang D."/>
            <person name="Zhang A."/>
            <person name="Wang J."/>
        </authorList>
    </citation>
    <scope>NUCLEOTIDE SEQUENCE</scope>
    <source>
        <strain evidence="2">cv. G1812</strain>
    </source>
</reference>
<evidence type="ECO:0000313" key="2">
    <source>
        <dbReference type="Proteomes" id="UP000015106"/>
    </source>
</evidence>
<dbReference type="AlphaFoldDB" id="A0A8R7P681"/>
<organism evidence="1 2">
    <name type="scientific">Triticum urartu</name>
    <name type="common">Red wild einkorn</name>
    <name type="synonym">Crithodium urartu</name>
    <dbReference type="NCBI Taxonomy" id="4572"/>
    <lineage>
        <taxon>Eukaryota</taxon>
        <taxon>Viridiplantae</taxon>
        <taxon>Streptophyta</taxon>
        <taxon>Embryophyta</taxon>
        <taxon>Tracheophyta</taxon>
        <taxon>Spermatophyta</taxon>
        <taxon>Magnoliopsida</taxon>
        <taxon>Liliopsida</taxon>
        <taxon>Poales</taxon>
        <taxon>Poaceae</taxon>
        <taxon>BOP clade</taxon>
        <taxon>Pooideae</taxon>
        <taxon>Triticodae</taxon>
        <taxon>Triticeae</taxon>
        <taxon>Triticinae</taxon>
        <taxon>Triticum</taxon>
    </lineage>
</organism>
<keyword evidence="2" id="KW-1185">Reference proteome</keyword>